<comment type="caution">
    <text evidence="7">The sequence shown here is derived from an EMBL/GenBank/DDBJ whole genome shotgun (WGS) entry which is preliminary data.</text>
</comment>
<keyword evidence="1" id="KW-0479">Metal-binding</keyword>
<dbReference type="SUPFAM" id="SSF57716">
    <property type="entry name" value="Glucocorticoid receptor-like (DNA-binding domain)"/>
    <property type="match status" value="1"/>
</dbReference>
<evidence type="ECO:0000313" key="8">
    <source>
        <dbReference type="Proteomes" id="UP001634394"/>
    </source>
</evidence>
<dbReference type="PROSITE" id="PS50950">
    <property type="entry name" value="ZF_THAP"/>
    <property type="match status" value="1"/>
</dbReference>
<feature type="domain" description="THAP-type" evidence="6">
    <location>
        <begin position="1"/>
        <end position="79"/>
    </location>
</feature>
<dbReference type="GO" id="GO:0003677">
    <property type="term" value="F:DNA binding"/>
    <property type="evidence" value="ECO:0007669"/>
    <property type="project" value="UniProtKB-UniRule"/>
</dbReference>
<dbReference type="Pfam" id="PF05485">
    <property type="entry name" value="THAP"/>
    <property type="match status" value="1"/>
</dbReference>
<dbReference type="PANTHER" id="PTHR46600">
    <property type="entry name" value="THAP DOMAIN-CONTAINING"/>
    <property type="match status" value="1"/>
</dbReference>
<evidence type="ECO:0000313" key="7">
    <source>
        <dbReference type="EMBL" id="KAL3886409.1"/>
    </source>
</evidence>
<dbReference type="SMART" id="SM00980">
    <property type="entry name" value="THAP"/>
    <property type="match status" value="1"/>
</dbReference>
<evidence type="ECO:0000256" key="1">
    <source>
        <dbReference type="ARBA" id="ARBA00022723"/>
    </source>
</evidence>
<dbReference type="Proteomes" id="UP001634394">
    <property type="component" value="Unassembled WGS sequence"/>
</dbReference>
<dbReference type="GO" id="GO:0008270">
    <property type="term" value="F:zinc ion binding"/>
    <property type="evidence" value="ECO:0007669"/>
    <property type="project" value="UniProtKB-KW"/>
</dbReference>
<keyword evidence="8" id="KW-1185">Reference proteome</keyword>
<organism evidence="7 8">
    <name type="scientific">Sinanodonta woodiana</name>
    <name type="common">Chinese pond mussel</name>
    <name type="synonym">Anodonta woodiana</name>
    <dbReference type="NCBI Taxonomy" id="1069815"/>
    <lineage>
        <taxon>Eukaryota</taxon>
        <taxon>Metazoa</taxon>
        <taxon>Spiralia</taxon>
        <taxon>Lophotrochozoa</taxon>
        <taxon>Mollusca</taxon>
        <taxon>Bivalvia</taxon>
        <taxon>Autobranchia</taxon>
        <taxon>Heteroconchia</taxon>
        <taxon>Palaeoheterodonta</taxon>
        <taxon>Unionida</taxon>
        <taxon>Unionoidea</taxon>
        <taxon>Unionidae</taxon>
        <taxon>Unioninae</taxon>
        <taxon>Sinanodonta</taxon>
    </lineage>
</organism>
<proteinExistence type="predicted"/>
<dbReference type="InterPro" id="IPR026516">
    <property type="entry name" value="THAP1/10"/>
</dbReference>
<keyword evidence="4 5" id="KW-0238">DNA-binding</keyword>
<protein>
    <recommendedName>
        <fullName evidence="6">THAP-type domain-containing protein</fullName>
    </recommendedName>
</protein>
<evidence type="ECO:0000256" key="2">
    <source>
        <dbReference type="ARBA" id="ARBA00022771"/>
    </source>
</evidence>
<name>A0ABD3XJH8_SINWO</name>
<sequence>MGKIYCCAKGCSNFTGKVIGERTISLHRFPTDSKLSRIWKKRVGCFRKNLNLKSTSRLCSDHFLSLAGPSKTAQVPNIFPQKTFKTWTVIISFAF</sequence>
<evidence type="ECO:0000256" key="5">
    <source>
        <dbReference type="PROSITE-ProRule" id="PRU00309"/>
    </source>
</evidence>
<accession>A0ABD3XJH8</accession>
<gene>
    <name evidence="7" type="ORF">ACJMK2_026407</name>
</gene>
<keyword evidence="3" id="KW-0862">Zinc</keyword>
<dbReference type="InterPro" id="IPR038441">
    <property type="entry name" value="THAP_Znf_sf"/>
</dbReference>
<dbReference type="InterPro" id="IPR006612">
    <property type="entry name" value="THAP_Znf"/>
</dbReference>
<reference evidence="7 8" key="1">
    <citation type="submission" date="2024-11" db="EMBL/GenBank/DDBJ databases">
        <title>Chromosome-level genome assembly of the freshwater bivalve Anodonta woodiana.</title>
        <authorList>
            <person name="Chen X."/>
        </authorList>
    </citation>
    <scope>NUCLEOTIDE SEQUENCE [LARGE SCALE GENOMIC DNA]</scope>
    <source>
        <strain evidence="7">MN2024</strain>
        <tissue evidence="7">Gills</tissue>
    </source>
</reference>
<dbReference type="PANTHER" id="PTHR46600:SF11">
    <property type="entry name" value="THAP DOMAIN-CONTAINING PROTEIN 10"/>
    <property type="match status" value="1"/>
</dbReference>
<dbReference type="EMBL" id="JBJQND010000002">
    <property type="protein sequence ID" value="KAL3886409.1"/>
    <property type="molecule type" value="Genomic_DNA"/>
</dbReference>
<keyword evidence="2 5" id="KW-0863">Zinc-finger</keyword>
<dbReference type="AlphaFoldDB" id="A0ABD3XJH8"/>
<dbReference type="Gene3D" id="6.20.210.20">
    <property type="entry name" value="THAP domain"/>
    <property type="match status" value="1"/>
</dbReference>
<evidence type="ECO:0000256" key="4">
    <source>
        <dbReference type="ARBA" id="ARBA00023125"/>
    </source>
</evidence>
<evidence type="ECO:0000259" key="6">
    <source>
        <dbReference type="PROSITE" id="PS50950"/>
    </source>
</evidence>
<evidence type="ECO:0000256" key="3">
    <source>
        <dbReference type="ARBA" id="ARBA00022833"/>
    </source>
</evidence>